<reference evidence="1 2" key="1">
    <citation type="submission" date="2019-10" db="EMBL/GenBank/DDBJ databases">
        <title>Three novel species isolated from a subtropical stream in China.</title>
        <authorList>
            <person name="Lu H."/>
        </authorList>
    </citation>
    <scope>NUCLEOTIDE SEQUENCE [LARGE SCALE GENOMIC DNA]</scope>
    <source>
        <strain evidence="1 2">FT13W</strain>
    </source>
</reference>
<evidence type="ECO:0000313" key="2">
    <source>
        <dbReference type="Proteomes" id="UP000468717"/>
    </source>
</evidence>
<protein>
    <recommendedName>
        <fullName evidence="3">Hemagglutinin protein</fullName>
    </recommendedName>
</protein>
<dbReference type="EMBL" id="WFLI01000048">
    <property type="protein sequence ID" value="KAB8059647.1"/>
    <property type="molecule type" value="Genomic_DNA"/>
</dbReference>
<dbReference type="AlphaFoldDB" id="A0A6I1HVI9"/>
<proteinExistence type="predicted"/>
<dbReference type="RefSeq" id="WP_152284943.1">
    <property type="nucleotide sequence ID" value="NZ_WFLI01000048.1"/>
</dbReference>
<accession>A0A6I1HVI9</accession>
<comment type="caution">
    <text evidence="1">The sequence shown here is derived from an EMBL/GenBank/DDBJ whole genome shotgun (WGS) entry which is preliminary data.</text>
</comment>
<dbReference type="Proteomes" id="UP000468717">
    <property type="component" value="Unassembled WGS sequence"/>
</dbReference>
<gene>
    <name evidence="1" type="ORF">GCN75_26000</name>
</gene>
<evidence type="ECO:0008006" key="3">
    <source>
        <dbReference type="Google" id="ProtNLM"/>
    </source>
</evidence>
<sequence length="1153" mass="119250">MNAAAAGLQFLQSPSCPLLYAASDDGAVPPPGSVRRGFLLPPGAQGGAVLTLAQTWAMPGTYLFLEQPLAAGGETAFAIAAWNLLGQPSFSSPRIAWFDSGVPANGQLNGYVLALAQGGLRTSRTLYLPYRNYALTVGVGTAFGLDPAQPGFTLSQNAGAIAFSCGFGASALGGTGPVSIALQGEHAGSLQFQLALGATGGVPDLALLDVGMRTYYPTAGSGTDDATLLSSLHYPLFDVAQTPTLQATLAPWSAAEERSFFAFAAATGALTSCYAGVTGHALTLAPVQDASGPTATPARLVLAARPSAFPASSDDLYTLIPKGDFLVAASGQQQAQAPSAATVMATAAGSRFMCGLSGVEYIGLAAANALSFFSGAPAFADGFDPAAANAAPTRLTAGATTSWALPCAWLAGEAAALSYFAQPDGAVLYQPSNAGALAPLVYLEVGANTLPAAMTAANAMPLLPYAGIDGQDLAACRMLETRVISPLRRATIAARGSAPAAAAWRAQPGVAASASTGLGSVTPQGLLAQFADPTLHTIESLVIAQMADGSRFALHTIANGDPLRTALASNQLLLVMSNPAAIAPYLSPDPAQREITIQDWRFALDADQWTPATTPPALHTAMIWKFARGALADLINDPRSWAQARVAGAPAPVPFNLDDGAASARIGAQISDAIAQFDNGRGDIDFAAFVTAVTDPNWQGILFLNVSTPLAQLPQQCKGLAAGIDPSLFRAHHLAIEISKIDASVTPLTLRPSSMFGLVDYNAPVTPLRASGAPYQFQVDSLKVRFLNSAIVSFASKVELMARQLFGDAVDQAPADSILYLFGALQHQTVAGVVHDTYLFRTAQNQPKVFPIVAGNVFNAIEVGSAQFVTEFDSANDGLTHTYFALAGLLDFAALEMDVFSFGRSGGDAPAGLRFSKLMIRMAFAPDQQDSARFAFDAGGMAFDLATSVARPDSLYQHFPLSLAALLQADSVSTPGGAGYLGLQSALTQSDLAYPWYGLVFDLDLGTLGALAAKAGFIAQFIAAWSPAAGNYQVFVGLKLPGSDGGKDTISIEGVLDLGFRALVLGQNGASTYYLLLNALALKFLGISFPTGGQIDMALFGNPDDQHNSSLGWYAAYTKDQAQKPAGAKDRLAHAALRQTALRALGGPQGDAT</sequence>
<organism evidence="1 2">
    <name type="scientific">Janthinobacterium violaceinigrum</name>
    <dbReference type="NCBI Taxonomy" id="2654252"/>
    <lineage>
        <taxon>Bacteria</taxon>
        <taxon>Pseudomonadati</taxon>
        <taxon>Pseudomonadota</taxon>
        <taxon>Betaproteobacteria</taxon>
        <taxon>Burkholderiales</taxon>
        <taxon>Oxalobacteraceae</taxon>
        <taxon>Janthinobacterium</taxon>
    </lineage>
</organism>
<name>A0A6I1HVI9_9BURK</name>
<keyword evidence="2" id="KW-1185">Reference proteome</keyword>
<evidence type="ECO:0000313" key="1">
    <source>
        <dbReference type="EMBL" id="KAB8059647.1"/>
    </source>
</evidence>